<dbReference type="Proteomes" id="UP000070341">
    <property type="component" value="Unassembled WGS sequence"/>
</dbReference>
<comment type="caution">
    <text evidence="2">The sequence shown here is derived from an EMBL/GenBank/DDBJ whole genome shotgun (WGS) entry which is preliminary data.</text>
</comment>
<feature type="region of interest" description="Disordered" evidence="1">
    <location>
        <begin position="21"/>
        <end position="54"/>
    </location>
</feature>
<evidence type="ECO:0000256" key="1">
    <source>
        <dbReference type="SAM" id="MobiDB-lite"/>
    </source>
</evidence>
<dbReference type="EMBL" id="LHXU01000073">
    <property type="protein sequence ID" value="KXA99129.1"/>
    <property type="molecule type" value="Genomic_DNA"/>
</dbReference>
<accession>A0A133UY83</accession>
<name>A0A133UY83_9EURY</name>
<reference evidence="2 3" key="1">
    <citation type="journal article" date="2016" name="Sci. Rep.">
        <title>Metabolic traits of an uncultured archaeal lineage -MSBL1- from brine pools of the Red Sea.</title>
        <authorList>
            <person name="Mwirichia R."/>
            <person name="Alam I."/>
            <person name="Rashid M."/>
            <person name="Vinu M."/>
            <person name="Ba-Alawi W."/>
            <person name="Anthony Kamau A."/>
            <person name="Kamanda Ngugi D."/>
            <person name="Goker M."/>
            <person name="Klenk H.P."/>
            <person name="Bajic V."/>
            <person name="Stingl U."/>
        </authorList>
    </citation>
    <scope>NUCLEOTIDE SEQUENCE [LARGE SCALE GENOMIC DNA]</scope>
    <source>
        <strain evidence="2">SCGC-AAA259M10</strain>
    </source>
</reference>
<organism evidence="2 3">
    <name type="scientific">candidate division MSBL1 archaeon SCGC-AAA259M10</name>
    <dbReference type="NCBI Taxonomy" id="1698270"/>
    <lineage>
        <taxon>Archaea</taxon>
        <taxon>Methanobacteriati</taxon>
        <taxon>Methanobacteriota</taxon>
        <taxon>candidate division MSBL1</taxon>
    </lineage>
</organism>
<evidence type="ECO:0000313" key="2">
    <source>
        <dbReference type="EMBL" id="KXA99129.1"/>
    </source>
</evidence>
<keyword evidence="3" id="KW-1185">Reference proteome</keyword>
<evidence type="ECO:0000313" key="3">
    <source>
        <dbReference type="Proteomes" id="UP000070341"/>
    </source>
</evidence>
<dbReference type="AlphaFoldDB" id="A0A133UY83"/>
<gene>
    <name evidence="2" type="ORF">AKJ40_03910</name>
</gene>
<sequence>MTLRIGLIRFISRIHSVNLEPLRPSEASEASEANPKRISEKDPGNSSGGMKPDKKELVRLFCELFAQKK</sequence>
<proteinExistence type="predicted"/>
<feature type="compositionally biased region" description="Basic and acidic residues" evidence="1">
    <location>
        <begin position="34"/>
        <end position="43"/>
    </location>
</feature>
<protein>
    <submittedName>
        <fullName evidence="2">Uncharacterized protein</fullName>
    </submittedName>
</protein>